<sequence>MHQPTVYVLFALILALGEHVARATPVIASGKGGEIVRRARHIGGFGGGGIVGGGIVGGGIVSAPAIHSVPVVSSVPVITSVPVLTTISTVQTVPTYAGGYGYNGYGLKSGGFGGFGGFGGGSLLGGGIGFAKFQAKGFGIGGGFFG</sequence>
<keyword evidence="2" id="KW-1185">Reference proteome</keyword>
<protein>
    <submittedName>
        <fullName evidence="3">Keratin, type II cytoskeletal 1</fullName>
    </submittedName>
</protein>
<name>A0A6J2UGG4_DROLE</name>
<dbReference type="Proteomes" id="UP000504634">
    <property type="component" value="Unplaced"/>
</dbReference>
<dbReference type="GeneID" id="115633850"/>
<organism evidence="2 3">
    <name type="scientific">Drosophila lebanonensis</name>
    <name type="common">Fruit fly</name>
    <name type="synonym">Scaptodrosophila lebanonensis</name>
    <dbReference type="NCBI Taxonomy" id="7225"/>
    <lineage>
        <taxon>Eukaryota</taxon>
        <taxon>Metazoa</taxon>
        <taxon>Ecdysozoa</taxon>
        <taxon>Arthropoda</taxon>
        <taxon>Hexapoda</taxon>
        <taxon>Insecta</taxon>
        <taxon>Pterygota</taxon>
        <taxon>Neoptera</taxon>
        <taxon>Endopterygota</taxon>
        <taxon>Diptera</taxon>
        <taxon>Brachycera</taxon>
        <taxon>Muscomorpha</taxon>
        <taxon>Ephydroidea</taxon>
        <taxon>Drosophilidae</taxon>
        <taxon>Scaptodrosophila</taxon>
    </lineage>
</organism>
<gene>
    <name evidence="3" type="primary">LOC115633850</name>
</gene>
<dbReference type="AlphaFoldDB" id="A0A6J2UGG4"/>
<evidence type="ECO:0000313" key="2">
    <source>
        <dbReference type="Proteomes" id="UP000504634"/>
    </source>
</evidence>
<proteinExistence type="predicted"/>
<accession>A0A6J2UGG4</accession>
<feature type="signal peptide" evidence="1">
    <location>
        <begin position="1"/>
        <end position="23"/>
    </location>
</feature>
<keyword evidence="1" id="KW-0732">Signal</keyword>
<evidence type="ECO:0000313" key="3">
    <source>
        <dbReference type="RefSeq" id="XP_030387205.1"/>
    </source>
</evidence>
<dbReference type="RefSeq" id="XP_030387205.1">
    <property type="nucleotide sequence ID" value="XM_030531345.1"/>
</dbReference>
<reference evidence="3" key="1">
    <citation type="submission" date="2025-08" db="UniProtKB">
        <authorList>
            <consortium name="RefSeq"/>
        </authorList>
    </citation>
    <scope>IDENTIFICATION</scope>
    <source>
        <strain evidence="3">11010-0011.00</strain>
        <tissue evidence="3">Whole body</tissue>
    </source>
</reference>
<feature type="chain" id="PRO_5027065974" evidence="1">
    <location>
        <begin position="24"/>
        <end position="146"/>
    </location>
</feature>
<evidence type="ECO:0000256" key="1">
    <source>
        <dbReference type="SAM" id="SignalP"/>
    </source>
</evidence>